<reference evidence="9" key="1">
    <citation type="submission" date="2020-10" db="EMBL/GenBank/DDBJ databases">
        <authorList>
            <person name="Gilroy R."/>
        </authorList>
    </citation>
    <scope>NUCLEOTIDE SEQUENCE</scope>
    <source>
        <strain evidence="9">G3-3990</strain>
    </source>
</reference>
<dbReference type="PANTHER" id="PTHR33653">
    <property type="entry name" value="RIBONUCLEASE VAPC2"/>
    <property type="match status" value="1"/>
</dbReference>
<evidence type="ECO:0000256" key="6">
    <source>
        <dbReference type="ARBA" id="ARBA00022842"/>
    </source>
</evidence>
<evidence type="ECO:0000256" key="3">
    <source>
        <dbReference type="ARBA" id="ARBA00022722"/>
    </source>
</evidence>
<evidence type="ECO:0000256" key="5">
    <source>
        <dbReference type="ARBA" id="ARBA00022801"/>
    </source>
</evidence>
<organism evidence="9 10">
    <name type="scientific">Candidatus Gallipaludibacter merdavium</name>
    <dbReference type="NCBI Taxonomy" id="2840839"/>
    <lineage>
        <taxon>Bacteria</taxon>
        <taxon>Pseudomonadati</taxon>
        <taxon>Bacteroidota</taxon>
        <taxon>Bacteroidia</taxon>
        <taxon>Bacteroidales</taxon>
        <taxon>Candidatus Gallipaludibacter</taxon>
    </lineage>
</organism>
<evidence type="ECO:0000256" key="7">
    <source>
        <dbReference type="ARBA" id="ARBA00038093"/>
    </source>
</evidence>
<dbReference type="PANTHER" id="PTHR33653:SF1">
    <property type="entry name" value="RIBONUCLEASE VAPC2"/>
    <property type="match status" value="1"/>
</dbReference>
<dbReference type="GO" id="GO:0004518">
    <property type="term" value="F:nuclease activity"/>
    <property type="evidence" value="ECO:0007669"/>
    <property type="project" value="UniProtKB-KW"/>
</dbReference>
<evidence type="ECO:0000259" key="8">
    <source>
        <dbReference type="Pfam" id="PF01850"/>
    </source>
</evidence>
<proteinExistence type="inferred from homology"/>
<dbReference type="CDD" id="cd18743">
    <property type="entry name" value="PIN_VapC4-5_FitB-like"/>
    <property type="match status" value="1"/>
</dbReference>
<evidence type="ECO:0000256" key="2">
    <source>
        <dbReference type="ARBA" id="ARBA00022649"/>
    </source>
</evidence>
<comment type="cofactor">
    <cofactor evidence="1">
        <name>Mg(2+)</name>
        <dbReference type="ChEBI" id="CHEBI:18420"/>
    </cofactor>
</comment>
<gene>
    <name evidence="9" type="ORF">IAA73_02750</name>
</gene>
<dbReference type="Gene3D" id="3.40.50.1010">
    <property type="entry name" value="5'-nuclease"/>
    <property type="match status" value="1"/>
</dbReference>
<keyword evidence="5" id="KW-0378">Hydrolase</keyword>
<dbReference type="AlphaFoldDB" id="A0A9D9HSQ4"/>
<name>A0A9D9HSQ4_9BACT</name>
<dbReference type="InterPro" id="IPR050556">
    <property type="entry name" value="Type_II_TA_system_RNase"/>
</dbReference>
<dbReference type="InterPro" id="IPR002716">
    <property type="entry name" value="PIN_dom"/>
</dbReference>
<dbReference type="InterPro" id="IPR029060">
    <property type="entry name" value="PIN-like_dom_sf"/>
</dbReference>
<dbReference type="Pfam" id="PF01850">
    <property type="entry name" value="PIN"/>
    <property type="match status" value="1"/>
</dbReference>
<keyword evidence="6" id="KW-0460">Magnesium</keyword>
<comment type="caution">
    <text evidence="9">The sequence shown here is derived from an EMBL/GenBank/DDBJ whole genome shotgun (WGS) entry which is preliminary data.</text>
</comment>
<comment type="similarity">
    <text evidence="7">Belongs to the PINc/VapC protein family.</text>
</comment>
<protein>
    <submittedName>
        <fullName evidence="9">Type II toxin-antitoxin system VapC family toxin</fullName>
    </submittedName>
</protein>
<accession>A0A9D9HSQ4</accession>
<dbReference type="GO" id="GO:0016787">
    <property type="term" value="F:hydrolase activity"/>
    <property type="evidence" value="ECO:0007669"/>
    <property type="project" value="UniProtKB-KW"/>
</dbReference>
<evidence type="ECO:0000256" key="1">
    <source>
        <dbReference type="ARBA" id="ARBA00001946"/>
    </source>
</evidence>
<dbReference type="GO" id="GO:0046872">
    <property type="term" value="F:metal ion binding"/>
    <property type="evidence" value="ECO:0007669"/>
    <property type="project" value="UniProtKB-KW"/>
</dbReference>
<keyword evidence="4" id="KW-0479">Metal-binding</keyword>
<feature type="domain" description="PIN" evidence="8">
    <location>
        <begin position="4"/>
        <end position="122"/>
    </location>
</feature>
<dbReference type="EMBL" id="JADIMG010000029">
    <property type="protein sequence ID" value="MBO8459237.1"/>
    <property type="molecule type" value="Genomic_DNA"/>
</dbReference>
<evidence type="ECO:0000256" key="4">
    <source>
        <dbReference type="ARBA" id="ARBA00022723"/>
    </source>
</evidence>
<evidence type="ECO:0000313" key="10">
    <source>
        <dbReference type="Proteomes" id="UP000823641"/>
    </source>
</evidence>
<keyword evidence="2" id="KW-1277">Toxin-antitoxin system</keyword>
<dbReference type="Proteomes" id="UP000823641">
    <property type="component" value="Unassembled WGS sequence"/>
</dbReference>
<dbReference type="SUPFAM" id="SSF88723">
    <property type="entry name" value="PIN domain-like"/>
    <property type="match status" value="1"/>
</dbReference>
<evidence type="ECO:0000313" key="9">
    <source>
        <dbReference type="EMBL" id="MBO8459237.1"/>
    </source>
</evidence>
<keyword evidence="3" id="KW-0540">Nuclease</keyword>
<reference evidence="9" key="2">
    <citation type="journal article" date="2021" name="PeerJ">
        <title>Extensive microbial diversity within the chicken gut microbiome revealed by metagenomics and culture.</title>
        <authorList>
            <person name="Gilroy R."/>
            <person name="Ravi A."/>
            <person name="Getino M."/>
            <person name="Pursley I."/>
            <person name="Horton D.L."/>
            <person name="Alikhan N.F."/>
            <person name="Baker D."/>
            <person name="Gharbi K."/>
            <person name="Hall N."/>
            <person name="Watson M."/>
            <person name="Adriaenssens E.M."/>
            <person name="Foster-Nyarko E."/>
            <person name="Jarju S."/>
            <person name="Secka A."/>
            <person name="Antonio M."/>
            <person name="Oren A."/>
            <person name="Chaudhuri R.R."/>
            <person name="La Ragione R."/>
            <person name="Hildebrand F."/>
            <person name="Pallen M.J."/>
        </authorList>
    </citation>
    <scope>NUCLEOTIDE SEQUENCE</scope>
    <source>
        <strain evidence="9">G3-3990</strain>
    </source>
</reference>
<sequence length="131" mass="15006">MAQYLLDTNICISMFKDKYGVRQRLLEVSLKNCFVSEITIAELFYGAAKSGKAEHFKDVEQVMNLFGVIPIFPNLKLYGELKAELEAKGLRIDEFDLLIGATSVCNKMTMVTANTKHFERIPHIRLEDWTK</sequence>